<dbReference type="SUPFAM" id="SSF51011">
    <property type="entry name" value="Glycosyl hydrolase domain"/>
    <property type="match status" value="1"/>
</dbReference>
<protein>
    <submittedName>
        <fullName evidence="5">Neopullulanase</fullName>
        <ecNumber evidence="5">3.2.1.135</ecNumber>
    </submittedName>
</protein>
<dbReference type="Proteomes" id="UP000075324">
    <property type="component" value="Unassembled WGS sequence"/>
</dbReference>
<dbReference type="SUPFAM" id="SSF51445">
    <property type="entry name" value="(Trans)glycosidases"/>
    <property type="match status" value="1"/>
</dbReference>
<feature type="domain" description="Glycosyl hydrolase family 13 catalytic" evidence="4">
    <location>
        <begin position="152"/>
        <end position="510"/>
    </location>
</feature>
<evidence type="ECO:0000256" key="2">
    <source>
        <dbReference type="ARBA" id="ARBA00022801"/>
    </source>
</evidence>
<dbReference type="PANTHER" id="PTHR10357">
    <property type="entry name" value="ALPHA-AMYLASE FAMILY MEMBER"/>
    <property type="match status" value="1"/>
</dbReference>
<dbReference type="Gene3D" id="2.60.40.1180">
    <property type="entry name" value="Golgi alpha-mannosidase II"/>
    <property type="match status" value="1"/>
</dbReference>
<evidence type="ECO:0000313" key="6">
    <source>
        <dbReference type="Proteomes" id="UP000075324"/>
    </source>
</evidence>
<dbReference type="CDD" id="cd02857">
    <property type="entry name" value="E_set_CDase_PDE_N"/>
    <property type="match status" value="1"/>
</dbReference>
<dbReference type="InterPro" id="IPR032091">
    <property type="entry name" value="Malt_amylase-like_C"/>
</dbReference>
<dbReference type="InterPro" id="IPR013780">
    <property type="entry name" value="Glyco_hydro_b"/>
</dbReference>
<comment type="caution">
    <text evidence="5">The sequence shown here is derived from an EMBL/GenBank/DDBJ whole genome shotgun (WGS) entry which is preliminary data.</text>
</comment>
<keyword evidence="3 5" id="KW-0326">Glycosidase</keyword>
<evidence type="ECO:0000313" key="5">
    <source>
        <dbReference type="EMBL" id="KYD28055.1"/>
    </source>
</evidence>
<dbReference type="InterPro" id="IPR013783">
    <property type="entry name" value="Ig-like_fold"/>
</dbReference>
<dbReference type="EMBL" id="LQYW01000085">
    <property type="protein sequence ID" value="KYD28055.1"/>
    <property type="molecule type" value="Genomic_DNA"/>
</dbReference>
<dbReference type="GO" id="GO:0031216">
    <property type="term" value="F:neopullulanase activity"/>
    <property type="evidence" value="ECO:0007669"/>
    <property type="project" value="UniProtKB-EC"/>
</dbReference>
<dbReference type="Gene3D" id="3.90.400.10">
    <property type="entry name" value="Oligo-1,6-glucosidase, Domain 2"/>
    <property type="match status" value="1"/>
</dbReference>
<dbReference type="InterPro" id="IPR004185">
    <property type="entry name" value="Glyco_hydro_13_lg-like_dom"/>
</dbReference>
<dbReference type="InterPro" id="IPR017853">
    <property type="entry name" value="GH"/>
</dbReference>
<dbReference type="CDD" id="cd11338">
    <property type="entry name" value="AmyAc_CMD"/>
    <property type="match status" value="1"/>
</dbReference>
<dbReference type="GO" id="GO:0005975">
    <property type="term" value="P:carbohydrate metabolic process"/>
    <property type="evidence" value="ECO:0007669"/>
    <property type="project" value="InterPro"/>
</dbReference>
<evidence type="ECO:0000256" key="1">
    <source>
        <dbReference type="ARBA" id="ARBA00008061"/>
    </source>
</evidence>
<name>A0A150MUL0_9BACL</name>
<dbReference type="Gene3D" id="3.20.20.80">
    <property type="entry name" value="Glycosidases"/>
    <property type="match status" value="1"/>
</dbReference>
<dbReference type="PATRIC" id="fig|153151.4.peg.137"/>
<dbReference type="Pfam" id="PF02903">
    <property type="entry name" value="Alpha-amylase_N"/>
    <property type="match status" value="1"/>
</dbReference>
<evidence type="ECO:0000256" key="3">
    <source>
        <dbReference type="ARBA" id="ARBA00023295"/>
    </source>
</evidence>
<dbReference type="Gene3D" id="2.60.40.10">
    <property type="entry name" value="Immunoglobulins"/>
    <property type="match status" value="1"/>
</dbReference>
<dbReference type="AlphaFoldDB" id="A0A150MUL0"/>
<dbReference type="InterPro" id="IPR045857">
    <property type="entry name" value="O16G_dom_2"/>
</dbReference>
<sequence>MQTIALVKGVAKKMLKEAIYHRPKDNFAYAYNEKTLHIRLRTKKNDIETVYLLYADPYEWVNGVWQLNRAPMVKSGSDDLFDYWFIEVVPPYRRLRYGFELTAGSETIVYTEKGFYNEAPTDDTAYYFCFPFLNKINVFHAPEWVKDTIWYQIFPERFANGNPSLNPEGTLPWGSEEPTPTSFFGGDFEGIIQHLDYLVELGINGIYFTPIFYAPSNHKYDTIDYFEIDPHFGDKQTFKKLVDLCHQKGIRVMLDAVFNHCGYYFAPFQDVLKNGNNSKYKDWFHIHEFPLRTVPRPNYDTFAFVEQMPKLNTENPEVKQYLLDVATYWIREFDIDGWRLDVANEVDHQFWREFRQAVKAIKPDVYILGEIWHDAMPWLRGDQFDAVMNYPFTNGVIRFFAKDEIRAEQFANIIMNVLHSYPANVNEVAFNLLGSHDTPRILTTCNNDVRKVKLLFLFQLSFTGSPCIYYGDEIGMTGGQDPGCRKCMIWDESKQNRDILEHVKKLISLRKTHPALGSRGNITFIDANNETNHLIYTKTYKHETILVMINNNNKNIEVTVPLSLKGKRLTNLWTNEQFAVEAKTLRANIPPYGFLLYQVEN</sequence>
<reference evidence="5 6" key="1">
    <citation type="submission" date="2016-01" db="EMBL/GenBank/DDBJ databases">
        <title>Draft Genome Sequences of Seven Thermophilic Sporeformers Isolated from Foods.</title>
        <authorList>
            <person name="Berendsen E.M."/>
            <person name="Wells-Bennik M.H."/>
            <person name="Krawcyk A.O."/>
            <person name="De Jong A."/>
            <person name="Holsappel S."/>
            <person name="Eijlander R.T."/>
            <person name="Kuipers O.P."/>
        </authorList>
    </citation>
    <scope>NUCLEOTIDE SEQUENCE [LARGE SCALE GENOMIC DNA]</scope>
    <source>
        <strain evidence="5 6">B4110</strain>
    </source>
</reference>
<dbReference type="EC" id="3.2.1.135" evidence="5"/>
<dbReference type="Pfam" id="PF00128">
    <property type="entry name" value="Alpha-amylase"/>
    <property type="match status" value="1"/>
</dbReference>
<evidence type="ECO:0000259" key="4">
    <source>
        <dbReference type="SMART" id="SM00642"/>
    </source>
</evidence>
<organism evidence="5 6">
    <name type="scientific">Parageobacillus toebii</name>
    <dbReference type="NCBI Taxonomy" id="153151"/>
    <lineage>
        <taxon>Bacteria</taxon>
        <taxon>Bacillati</taxon>
        <taxon>Bacillota</taxon>
        <taxon>Bacilli</taxon>
        <taxon>Bacillales</taxon>
        <taxon>Anoxybacillaceae</taxon>
        <taxon>Parageobacillus</taxon>
    </lineage>
</organism>
<dbReference type="InterPro" id="IPR006047">
    <property type="entry name" value="GH13_cat_dom"/>
</dbReference>
<keyword evidence="2 5" id="KW-0378">Hydrolase</keyword>
<dbReference type="Pfam" id="PF16657">
    <property type="entry name" value="Malt_amylase_C"/>
    <property type="match status" value="1"/>
</dbReference>
<accession>A0A150MUL0</accession>
<gene>
    <name evidence="5" type="ORF">B4110_0817</name>
</gene>
<dbReference type="PANTHER" id="PTHR10357:SF210">
    <property type="entry name" value="MALTODEXTRIN GLUCOSIDASE"/>
    <property type="match status" value="1"/>
</dbReference>
<comment type="similarity">
    <text evidence="1">Belongs to the glycosyl hydrolase 13 family.</text>
</comment>
<dbReference type="SMART" id="SM00642">
    <property type="entry name" value="Aamy"/>
    <property type="match status" value="1"/>
</dbReference>
<proteinExistence type="inferred from homology"/>